<dbReference type="AlphaFoldDB" id="W7TE68"/>
<dbReference type="GO" id="GO:0005829">
    <property type="term" value="C:cytosol"/>
    <property type="evidence" value="ECO:0007669"/>
    <property type="project" value="TreeGrafter"/>
</dbReference>
<dbReference type="PANTHER" id="PTHR22573">
    <property type="entry name" value="PHOSPHOHEXOMUTASE FAMILY MEMBER"/>
    <property type="match status" value="1"/>
</dbReference>
<comment type="caution">
    <text evidence="12">The sequence shown here is derived from an EMBL/GenBank/DDBJ whole genome shotgun (WGS) entry which is preliminary data.</text>
</comment>
<keyword evidence="5" id="KW-0597">Phosphoprotein</keyword>
<dbReference type="InterPro" id="IPR005846">
    <property type="entry name" value="A-D-PHexomutase_a/b/a-III"/>
</dbReference>
<comment type="cofactor">
    <cofactor evidence="2">
        <name>Mg(2+)</name>
        <dbReference type="ChEBI" id="CHEBI:18420"/>
    </cofactor>
</comment>
<keyword evidence="6" id="KW-0479">Metal-binding</keyword>
<feature type="domain" description="Alpha-D-phosphohexomutase alpha/beta/alpha" evidence="11">
    <location>
        <begin position="422"/>
        <end position="548"/>
    </location>
</feature>
<keyword evidence="8" id="KW-0413">Isomerase</keyword>
<dbReference type="Pfam" id="PF02878">
    <property type="entry name" value="PGM_PMM_I"/>
    <property type="match status" value="1"/>
</dbReference>
<dbReference type="PRINTS" id="PR00509">
    <property type="entry name" value="PGMPMM"/>
</dbReference>
<evidence type="ECO:0000256" key="8">
    <source>
        <dbReference type="ARBA" id="ARBA00023235"/>
    </source>
</evidence>
<dbReference type="Proteomes" id="UP000019335">
    <property type="component" value="Chromosome 11"/>
</dbReference>
<dbReference type="FunFam" id="3.40.120.10:FF:000004">
    <property type="entry name" value="Phosphoglucomutase 5"/>
    <property type="match status" value="1"/>
</dbReference>
<dbReference type="InterPro" id="IPR005845">
    <property type="entry name" value="A-D-PHexomutase_a/b/a-II"/>
</dbReference>
<dbReference type="FunFam" id="3.30.310.50:FF:000002">
    <property type="entry name" value="Phosphoglucomutase 5"/>
    <property type="match status" value="1"/>
</dbReference>
<evidence type="ECO:0000256" key="3">
    <source>
        <dbReference type="ARBA" id="ARBA00010231"/>
    </source>
</evidence>
<evidence type="ECO:0000259" key="11">
    <source>
        <dbReference type="Pfam" id="PF02880"/>
    </source>
</evidence>
<evidence type="ECO:0000256" key="5">
    <source>
        <dbReference type="ARBA" id="ARBA00022553"/>
    </source>
</evidence>
<name>W7TE68_9STRA</name>
<dbReference type="GO" id="GO:0000287">
    <property type="term" value="F:magnesium ion binding"/>
    <property type="evidence" value="ECO:0007669"/>
    <property type="project" value="InterPro"/>
</dbReference>
<accession>W7TE68</accession>
<gene>
    <name evidence="12" type="ORF">Naga_100135g4</name>
</gene>
<dbReference type="PROSITE" id="PS00710">
    <property type="entry name" value="PGM_PMM"/>
    <property type="match status" value="1"/>
</dbReference>
<dbReference type="SUPFAM" id="SSF55957">
    <property type="entry name" value="Phosphoglucomutase, C-terminal domain"/>
    <property type="match status" value="1"/>
</dbReference>
<feature type="domain" description="Alpha-D-phosphohexomutase alpha/beta/alpha" evidence="9">
    <location>
        <begin position="119"/>
        <end position="262"/>
    </location>
</feature>
<dbReference type="Pfam" id="PF02879">
    <property type="entry name" value="PGM_PMM_II"/>
    <property type="match status" value="1"/>
</dbReference>
<evidence type="ECO:0000256" key="7">
    <source>
        <dbReference type="ARBA" id="ARBA00022842"/>
    </source>
</evidence>
<keyword evidence="13" id="KW-1185">Reference proteome</keyword>
<dbReference type="GO" id="GO:0004614">
    <property type="term" value="F:phosphoglucomutase activity"/>
    <property type="evidence" value="ECO:0007669"/>
    <property type="project" value="UniProtKB-EC"/>
</dbReference>
<dbReference type="NCBIfam" id="NF005737">
    <property type="entry name" value="PRK07564.1-1"/>
    <property type="match status" value="1"/>
</dbReference>
<proteinExistence type="inferred from homology"/>
<organism evidence="12 13">
    <name type="scientific">Nannochloropsis gaditana</name>
    <dbReference type="NCBI Taxonomy" id="72520"/>
    <lineage>
        <taxon>Eukaryota</taxon>
        <taxon>Sar</taxon>
        <taxon>Stramenopiles</taxon>
        <taxon>Ochrophyta</taxon>
        <taxon>Eustigmatophyceae</taxon>
        <taxon>Eustigmatales</taxon>
        <taxon>Monodopsidaceae</taxon>
        <taxon>Nannochloropsis</taxon>
    </lineage>
</organism>
<evidence type="ECO:0000313" key="12">
    <source>
        <dbReference type="EMBL" id="EWM25315.1"/>
    </source>
</evidence>
<evidence type="ECO:0000259" key="10">
    <source>
        <dbReference type="Pfam" id="PF02879"/>
    </source>
</evidence>
<dbReference type="PANTHER" id="PTHR22573:SF2">
    <property type="entry name" value="PHOSPHOGLUCOMUTASE"/>
    <property type="match status" value="1"/>
</dbReference>
<dbReference type="FunFam" id="3.40.120.10:FF:000005">
    <property type="entry name" value="Phosphoglucomutase 5"/>
    <property type="match status" value="1"/>
</dbReference>
<dbReference type="InterPro" id="IPR045244">
    <property type="entry name" value="PGM"/>
</dbReference>
<evidence type="ECO:0000256" key="2">
    <source>
        <dbReference type="ARBA" id="ARBA00001946"/>
    </source>
</evidence>
<dbReference type="InterPro" id="IPR005841">
    <property type="entry name" value="Alpha-D-phosphohexomutase_SF"/>
</dbReference>
<dbReference type="SUPFAM" id="SSF53738">
    <property type="entry name" value="Phosphoglucomutase, first 3 domains"/>
    <property type="match status" value="3"/>
</dbReference>
<dbReference type="Gene3D" id="3.30.310.50">
    <property type="entry name" value="Alpha-D-phosphohexomutase, C-terminal domain"/>
    <property type="match status" value="1"/>
</dbReference>
<evidence type="ECO:0000256" key="6">
    <source>
        <dbReference type="ARBA" id="ARBA00022723"/>
    </source>
</evidence>
<dbReference type="GO" id="GO:0005975">
    <property type="term" value="P:carbohydrate metabolic process"/>
    <property type="evidence" value="ECO:0007669"/>
    <property type="project" value="InterPro"/>
</dbReference>
<sequence>MPPCAFLTHRIKLHSFPSTMMGILLKGLLATVMLCRWNGIAFTIASGRLGGSPKRPWGHCVNTRASIISTVNPEINQWHWFHTVRGGAFPVASSSSPSPPAPPGQSMFKTLRTTPVEGMKPGTSGLRKKVKVVRDGLYLHNFVQALFDSLPPHEKEGATMVVSGDGRHYNREAIQIIIEIAAANGVGRLWIGKGGIMSTPAVSAVIREREGGTAMGGIILTASHNPGGPEEDFGIKYNMQNGEPALESFTDAVYAATLSIEEIKILANAPKVDLDVLGVTRVGEMVVEVIDPVQDYLGVLKDAFDFEALRKFIARPGGFKLVFDAMHGVAAPYAQVVLGKELGCPPSTFLHASSKEDFGGLHPDPNLAYASDLVKVMGLLPSGAPDPSMVEDKDVPDLGAAADGDADRNMILGKRFFVTPSDSLALIAANADAIPFFREQGGLRTVARSMPTSQAVDQVARAKGLTCVETPTGWKYFGNLMDARALGSAQDYVPILCGEESFGTGSNHVREKDGMWAVLAWLSILASHNPNPEAPLKPISAIVQEHWAIYGRNYYCRYDYETVDSDAANAMMAHLREPDFKPGPVLDGFVLAEVDDFSYSDPVDGRQAVKQGVRLLFEDGSRAVFRLSGTGSSGATIRMYLERYEADVSKQGMTSSEALKPLADFAIKLAKLEHYTGRRAPTVIT</sequence>
<evidence type="ECO:0000313" key="13">
    <source>
        <dbReference type="Proteomes" id="UP000019335"/>
    </source>
</evidence>
<comment type="similarity">
    <text evidence="3">Belongs to the phosphohexose mutase family.</text>
</comment>
<dbReference type="EC" id="5.4.2.2" evidence="4"/>
<dbReference type="Gene3D" id="3.40.120.10">
    <property type="entry name" value="Alpha-D-Glucose-1,6-Bisphosphate, subunit A, domain 3"/>
    <property type="match status" value="3"/>
</dbReference>
<dbReference type="InterPro" id="IPR016066">
    <property type="entry name" value="A-D-PHexomutase_CS"/>
</dbReference>
<reference evidence="12 13" key="1">
    <citation type="journal article" date="2014" name="Mol. Plant">
        <title>Chromosome Scale Genome Assembly and Transcriptome Profiling of Nannochloropsis gaditana in Nitrogen Depletion.</title>
        <authorList>
            <person name="Corteggiani Carpinelli E."/>
            <person name="Telatin A."/>
            <person name="Vitulo N."/>
            <person name="Forcato C."/>
            <person name="D'Angelo M."/>
            <person name="Schiavon R."/>
            <person name="Vezzi A."/>
            <person name="Giacometti G.M."/>
            <person name="Morosinotto T."/>
            <person name="Valle G."/>
        </authorList>
    </citation>
    <scope>NUCLEOTIDE SEQUENCE [LARGE SCALE GENOMIC DNA]</scope>
    <source>
        <strain evidence="12 13">B-31</strain>
    </source>
</reference>
<evidence type="ECO:0000259" key="9">
    <source>
        <dbReference type="Pfam" id="PF02878"/>
    </source>
</evidence>
<dbReference type="Pfam" id="PF02880">
    <property type="entry name" value="PGM_PMM_III"/>
    <property type="match status" value="1"/>
</dbReference>
<dbReference type="Pfam" id="PF24947">
    <property type="entry name" value="PGM1_C_vert_fung"/>
    <property type="match status" value="1"/>
</dbReference>
<dbReference type="EMBL" id="AZIL01000942">
    <property type="protein sequence ID" value="EWM25315.1"/>
    <property type="molecule type" value="Genomic_DNA"/>
</dbReference>
<dbReference type="InterPro" id="IPR005844">
    <property type="entry name" value="A-D-PHexomutase_a/b/a-I"/>
</dbReference>
<protein>
    <recommendedName>
        <fullName evidence="4">phosphoglucomutase (alpha-D-glucose-1,6-bisphosphate-dependent)</fullName>
        <ecNumber evidence="4">5.4.2.2</ecNumber>
    </recommendedName>
</protein>
<feature type="domain" description="Alpha-D-phosphohexomutase alpha/beta/alpha" evidence="10">
    <location>
        <begin position="314"/>
        <end position="412"/>
    </location>
</feature>
<keyword evidence="7" id="KW-0460">Magnesium</keyword>
<dbReference type="OrthoDB" id="2291at2759"/>
<comment type="catalytic activity">
    <reaction evidence="1">
        <text>alpha-D-glucose 1-phosphate = alpha-D-glucose 6-phosphate</text>
        <dbReference type="Rhea" id="RHEA:23536"/>
        <dbReference type="ChEBI" id="CHEBI:58225"/>
        <dbReference type="ChEBI" id="CHEBI:58601"/>
        <dbReference type="EC" id="5.4.2.2"/>
    </reaction>
</comment>
<dbReference type="InterPro" id="IPR016055">
    <property type="entry name" value="A-D-PHexomutase_a/b/a-I/II/III"/>
</dbReference>
<evidence type="ECO:0000256" key="4">
    <source>
        <dbReference type="ARBA" id="ARBA00012728"/>
    </source>
</evidence>
<dbReference type="InterPro" id="IPR036900">
    <property type="entry name" value="A-D-PHexomutase_C_sf"/>
</dbReference>
<evidence type="ECO:0000256" key="1">
    <source>
        <dbReference type="ARBA" id="ARBA00000443"/>
    </source>
</evidence>